<evidence type="ECO:0000313" key="15">
    <source>
        <dbReference type="Proteomes" id="UP000028123"/>
    </source>
</evidence>
<keyword evidence="7" id="KW-0520">NAD</keyword>
<dbReference type="OrthoDB" id="9771073at2"/>
<keyword evidence="11" id="KW-0456">Lyase</keyword>
<comment type="cofactor">
    <cofactor evidence="1">
        <name>NAD(+)</name>
        <dbReference type="ChEBI" id="CHEBI:57540"/>
    </cofactor>
</comment>
<dbReference type="Proteomes" id="UP000028123">
    <property type="component" value="Unassembled WGS sequence"/>
</dbReference>
<evidence type="ECO:0000256" key="2">
    <source>
        <dbReference type="ARBA" id="ARBA00004323"/>
    </source>
</evidence>
<feature type="domain" description="NAD-dependent epimerase/dehydratase" evidence="13">
    <location>
        <begin position="4"/>
        <end position="245"/>
    </location>
</feature>
<keyword evidence="8" id="KW-0333">Golgi apparatus</keyword>
<dbReference type="CDD" id="cd05230">
    <property type="entry name" value="UGD_SDR_e"/>
    <property type="match status" value="1"/>
</dbReference>
<keyword evidence="5" id="KW-0735">Signal-anchor</keyword>
<evidence type="ECO:0000256" key="10">
    <source>
        <dbReference type="ARBA" id="ARBA00023180"/>
    </source>
</evidence>
<evidence type="ECO:0000256" key="3">
    <source>
        <dbReference type="ARBA" id="ARBA00022692"/>
    </source>
</evidence>
<dbReference type="UniPathway" id="UPA00796">
    <property type="reaction ID" value="UER00771"/>
</dbReference>
<dbReference type="PROSITE" id="PS51257">
    <property type="entry name" value="PROKAR_LIPOPROTEIN"/>
    <property type="match status" value="1"/>
</dbReference>
<evidence type="ECO:0000256" key="8">
    <source>
        <dbReference type="ARBA" id="ARBA00023034"/>
    </source>
</evidence>
<evidence type="ECO:0000256" key="12">
    <source>
        <dbReference type="ARBA" id="ARBA00037859"/>
    </source>
</evidence>
<evidence type="ECO:0000256" key="6">
    <source>
        <dbReference type="ARBA" id="ARBA00022989"/>
    </source>
</evidence>
<keyword evidence="9" id="KW-0472">Membrane</keyword>
<protein>
    <submittedName>
        <fullName evidence="14">NAD-dependent dehydratase</fullName>
    </submittedName>
</protein>
<dbReference type="PANTHER" id="PTHR43078:SF6">
    <property type="entry name" value="UDP-GLUCURONIC ACID DECARBOXYLASE 1"/>
    <property type="match status" value="1"/>
</dbReference>
<reference evidence="14 15" key="1">
    <citation type="submission" date="2014-06" db="EMBL/GenBank/DDBJ databases">
        <title>Draft genome sequence of Paenibacillus sp. MSt1.</title>
        <authorList>
            <person name="Aw Y.K."/>
            <person name="Ong K.S."/>
            <person name="Gan H.M."/>
            <person name="Lee S.M."/>
        </authorList>
    </citation>
    <scope>NUCLEOTIDE SEQUENCE [LARGE SCALE GENOMIC DNA]</scope>
    <source>
        <strain evidence="14 15">MSt1</strain>
    </source>
</reference>
<dbReference type="GO" id="GO:0005737">
    <property type="term" value="C:cytoplasm"/>
    <property type="evidence" value="ECO:0007669"/>
    <property type="project" value="TreeGrafter"/>
</dbReference>
<keyword evidence="15" id="KW-1185">Reference proteome</keyword>
<dbReference type="InterPro" id="IPR036291">
    <property type="entry name" value="NAD(P)-bd_dom_sf"/>
</dbReference>
<evidence type="ECO:0000256" key="4">
    <source>
        <dbReference type="ARBA" id="ARBA00022793"/>
    </source>
</evidence>
<dbReference type="GO" id="GO:0048040">
    <property type="term" value="F:UDP-glucuronate decarboxylase activity"/>
    <property type="evidence" value="ECO:0007669"/>
    <property type="project" value="TreeGrafter"/>
</dbReference>
<proteinExistence type="predicted"/>
<keyword evidence="4" id="KW-0210">Decarboxylase</keyword>
<comment type="subcellular location">
    <subcellularLocation>
        <location evidence="2">Golgi apparatus membrane</location>
        <topology evidence="2">Single-pass type II membrane protein</topology>
    </subcellularLocation>
    <subcellularLocation>
        <location evidence="12">Golgi apparatus</location>
        <location evidence="12">Golgi stack membrane</location>
    </subcellularLocation>
</comment>
<dbReference type="GO" id="GO:0042732">
    <property type="term" value="P:D-xylose metabolic process"/>
    <property type="evidence" value="ECO:0007669"/>
    <property type="project" value="InterPro"/>
</dbReference>
<evidence type="ECO:0000256" key="5">
    <source>
        <dbReference type="ARBA" id="ARBA00022968"/>
    </source>
</evidence>
<dbReference type="EMBL" id="JNVM01000006">
    <property type="protein sequence ID" value="KEQ26342.1"/>
    <property type="molecule type" value="Genomic_DNA"/>
</dbReference>
<dbReference type="Gene3D" id="3.40.50.720">
    <property type="entry name" value="NAD(P)-binding Rossmann-like Domain"/>
    <property type="match status" value="1"/>
</dbReference>
<name>A0A081P6L9_9BACL</name>
<keyword evidence="6" id="KW-1133">Transmembrane helix</keyword>
<keyword evidence="10" id="KW-0325">Glycoprotein</keyword>
<dbReference type="RefSeq" id="WP_036678696.1">
    <property type="nucleotide sequence ID" value="NZ_JNVM01000006.1"/>
</dbReference>
<dbReference type="FunFam" id="3.40.50.720:FF:000065">
    <property type="entry name" value="UDP-glucuronic acid decarboxylase 1"/>
    <property type="match status" value="1"/>
</dbReference>
<dbReference type="Pfam" id="PF01370">
    <property type="entry name" value="Epimerase"/>
    <property type="match status" value="1"/>
</dbReference>
<evidence type="ECO:0000259" key="13">
    <source>
        <dbReference type="Pfam" id="PF01370"/>
    </source>
</evidence>
<dbReference type="InterPro" id="IPR001509">
    <property type="entry name" value="Epimerase_deHydtase"/>
</dbReference>
<gene>
    <name evidence="14" type="ORF">ET33_31210</name>
</gene>
<evidence type="ECO:0000256" key="9">
    <source>
        <dbReference type="ARBA" id="ARBA00023136"/>
    </source>
</evidence>
<dbReference type="GO" id="GO:0033320">
    <property type="term" value="P:UDP-D-xylose biosynthetic process"/>
    <property type="evidence" value="ECO:0007669"/>
    <property type="project" value="UniProtKB-UniPathway"/>
</dbReference>
<accession>A0A081P6L9</accession>
<dbReference type="GO" id="GO:0070403">
    <property type="term" value="F:NAD+ binding"/>
    <property type="evidence" value="ECO:0007669"/>
    <property type="project" value="InterPro"/>
</dbReference>
<dbReference type="SUPFAM" id="SSF51735">
    <property type="entry name" value="NAD(P)-binding Rossmann-fold domains"/>
    <property type="match status" value="1"/>
</dbReference>
<dbReference type="eggNOG" id="COG0451">
    <property type="taxonomic scope" value="Bacteria"/>
</dbReference>
<evidence type="ECO:0000256" key="11">
    <source>
        <dbReference type="ARBA" id="ARBA00023239"/>
    </source>
</evidence>
<evidence type="ECO:0000313" key="14">
    <source>
        <dbReference type="EMBL" id="KEQ26342.1"/>
    </source>
</evidence>
<dbReference type="AlphaFoldDB" id="A0A081P6L9"/>
<evidence type="ECO:0000256" key="1">
    <source>
        <dbReference type="ARBA" id="ARBA00001911"/>
    </source>
</evidence>
<dbReference type="PANTHER" id="PTHR43078">
    <property type="entry name" value="UDP-GLUCURONIC ACID DECARBOXYLASE-RELATED"/>
    <property type="match status" value="1"/>
</dbReference>
<evidence type="ECO:0000256" key="7">
    <source>
        <dbReference type="ARBA" id="ARBA00023027"/>
    </source>
</evidence>
<dbReference type="InterPro" id="IPR044516">
    <property type="entry name" value="UXS-like"/>
</dbReference>
<comment type="caution">
    <text evidence="14">The sequence shown here is derived from an EMBL/GenBank/DDBJ whole genome shotgun (WGS) entry which is preliminary data.</text>
</comment>
<organism evidence="14 15">
    <name type="scientific">Paenibacillus tyrfis</name>
    <dbReference type="NCBI Taxonomy" id="1501230"/>
    <lineage>
        <taxon>Bacteria</taxon>
        <taxon>Bacillati</taxon>
        <taxon>Bacillota</taxon>
        <taxon>Bacilli</taxon>
        <taxon>Bacillales</taxon>
        <taxon>Paenibacillaceae</taxon>
        <taxon>Paenibacillus</taxon>
    </lineage>
</organism>
<sequence>MKKVVVTGAAGFLGSCLTKKLLVEGNQVIGLDNLMTGRVSNLAEIRNHANFMFIQMDVVSEHILSMKPLAGVDEIYHLASPASPKFYQSAALDTMAVNTIGTKNMLELAKSNGARLVYTSTSEAYGDPEVHPQQEMYRGNVNTWGPRACYDEAKRLGEVYCYEYYRQFQVRVKVARIFNTYSANLRNDDGRVISNFVNQAIRGQDITVYGDGSQTRSFCYVDDTIQGLMRMMEKEAATGEIINLGNPLEYTVLQVAELVKKLTKSNSRITFHDLPKDDPKLRCPVIVKAKKLLGWEPQITLEEGLLRTIEIYRSQLSELAGGDGA</sequence>
<keyword evidence="3" id="KW-0812">Transmembrane</keyword>